<evidence type="ECO:0000313" key="1">
    <source>
        <dbReference type="EMBL" id="SHG59477.1"/>
    </source>
</evidence>
<dbReference type="SUPFAM" id="SSF55486">
    <property type="entry name" value="Metalloproteases ('zincins'), catalytic domain"/>
    <property type="match status" value="1"/>
</dbReference>
<dbReference type="InterPro" id="IPR027268">
    <property type="entry name" value="Peptidase_M4/M1_CTD_sf"/>
</dbReference>
<protein>
    <recommendedName>
        <fullName evidence="3">Peptidase M1 membrane alanine aminopeptidase domain-containing protein</fullName>
    </recommendedName>
</protein>
<dbReference type="Proteomes" id="UP000184516">
    <property type="component" value="Unassembled WGS sequence"/>
</dbReference>
<reference evidence="2" key="1">
    <citation type="submission" date="2016-11" db="EMBL/GenBank/DDBJ databases">
        <authorList>
            <person name="Varghese N."/>
            <person name="Submissions S."/>
        </authorList>
    </citation>
    <scope>NUCLEOTIDE SEQUENCE [LARGE SCALE GENOMIC DNA]</scope>
    <source>
        <strain evidence="2">DSM 19978</strain>
    </source>
</reference>
<organism evidence="1 2">
    <name type="scientific">Flavobacterium fluvii</name>
    <dbReference type="NCBI Taxonomy" id="468056"/>
    <lineage>
        <taxon>Bacteria</taxon>
        <taxon>Pseudomonadati</taxon>
        <taxon>Bacteroidota</taxon>
        <taxon>Flavobacteriia</taxon>
        <taxon>Flavobacteriales</taxon>
        <taxon>Flavobacteriaceae</taxon>
        <taxon>Flavobacterium</taxon>
    </lineage>
</organism>
<dbReference type="RefSeq" id="WP_317614995.1">
    <property type="nucleotide sequence ID" value="NZ_FQWB01000005.1"/>
</dbReference>
<accession>A0A1M5L377</accession>
<dbReference type="Gene3D" id="1.10.390.10">
    <property type="entry name" value="Neutral Protease Domain 2"/>
    <property type="match status" value="1"/>
</dbReference>
<name>A0A1M5L377_9FLAO</name>
<dbReference type="STRING" id="468056.SAMN05443549_10558"/>
<keyword evidence="2" id="KW-1185">Reference proteome</keyword>
<evidence type="ECO:0000313" key="2">
    <source>
        <dbReference type="Proteomes" id="UP000184516"/>
    </source>
</evidence>
<sequence length="942" mass="110447">MKTFHKNIIFILVLFTSLQHYGQHNSHMVVEVNTAKKTLTVQQELVFFNQSEDTLTTIVLNDWMNAYSSKTSPLAKRFSDEFYRGFHLAKDGERGSTNNLTISNLDKKPLSWVRTKKNPDLITLILGTKLAPNQKISLHLFYIVKIPSDKFTSYGYTDLGGMNLKNWFLTPARYENHAFVKNSNYNLDDIANAVSDYEINLIIPKKLELTTDLLSSKTQQTEVFSFYKLTGNNRTDFNLFLEPKASFRSYKNSSVEVLTNIKGFRADEIKKAIAIDKIVNYTNNLIGKYPFEKITVSQAEYNRNPFYGLNQLPSFFVPFPDEFLFEIKFMKTYLNNYLKNVLKLDPRKDNWIYDGIQVYCMMRYIEENYPDCKMMGRVSDYKLFKGFNLLNLDFNEQYSYFYLLMARKNLDQPLGAPKNTLIKFNEQIASKYRAGLSLIYLDEYIGNQFMSKSVQQFNTKNKEKQTTRNDFETVLKSNTNKDIDWFFNTIIDSRQIIDYKFSNVSKTKDSVAFSIRNRTNVSVPIPIYGIKNDTIVFKKWIETTQKDSVYKFERKDAQKIVINYKNEVPEFNLRNNWKKIEGIFPNNRPIKFAFVKDLEDPYYNQIIYAPILTYNVYDGISPGMRFHNRAILNRPFVYDINPTYSIKSETVTGSAVFIVNKDYRNSNLYNVKYSVSGNYFHYAPDATYLKINPMVLMQIREENFRDNRKQMIYARHVLVERQKSEIVIDNSLEDYSVFNLKYINSKTEVTNHISFTADVQFSGEFGKVSTEIQFRKLFEDNRQINLRIFAGSFLYNTSNSDFFSFALDRPTDYLFDYAYLGRSSDTGLVSQEFVLAEGGFKSKLDTPYANQWIATLNAGYSIWNWIEAYGDVGFVKYTQQKQHFVYDSGIRFNLLTDYFELYFPVYSNNGWEVAQPHYGEKIRFVITLNPNKLVSLFTRKWF</sequence>
<evidence type="ECO:0008006" key="3">
    <source>
        <dbReference type="Google" id="ProtNLM"/>
    </source>
</evidence>
<gene>
    <name evidence="1" type="ORF">SAMN05443549_10558</name>
</gene>
<proteinExistence type="predicted"/>
<dbReference type="AlphaFoldDB" id="A0A1M5L377"/>
<dbReference type="EMBL" id="FQWB01000005">
    <property type="protein sequence ID" value="SHG59477.1"/>
    <property type="molecule type" value="Genomic_DNA"/>
</dbReference>